<dbReference type="Gene3D" id="3.30.420.610">
    <property type="entry name" value="LOTUS domain-like"/>
    <property type="match status" value="1"/>
</dbReference>
<dbReference type="InterPro" id="IPR025605">
    <property type="entry name" value="OST-HTH/LOTUS_dom"/>
</dbReference>
<feature type="region of interest" description="Disordered" evidence="5">
    <location>
        <begin position="743"/>
        <end position="762"/>
    </location>
</feature>
<evidence type="ECO:0000313" key="9">
    <source>
        <dbReference type="Proteomes" id="UP001162164"/>
    </source>
</evidence>
<dbReference type="PANTHER" id="PTHR22948">
    <property type="entry name" value="TUDOR DOMAIN CONTAINING PROTEIN"/>
    <property type="match status" value="1"/>
</dbReference>
<evidence type="ECO:0000259" key="6">
    <source>
        <dbReference type="PROSITE" id="PS50304"/>
    </source>
</evidence>
<feature type="region of interest" description="Disordered" evidence="5">
    <location>
        <begin position="795"/>
        <end position="822"/>
    </location>
</feature>
<comment type="caution">
    <text evidence="8">The sequence shown here is derived from an EMBL/GenBank/DDBJ whole genome shotgun (WGS) entry which is preliminary data.</text>
</comment>
<proteinExistence type="predicted"/>
<evidence type="ECO:0000259" key="7">
    <source>
        <dbReference type="PROSITE" id="PS51644"/>
    </source>
</evidence>
<evidence type="ECO:0000256" key="3">
    <source>
        <dbReference type="ARBA" id="ARBA00022737"/>
    </source>
</evidence>
<gene>
    <name evidence="8" type="ORF">NQ317_016423</name>
</gene>
<dbReference type="Gene3D" id="2.40.50.90">
    <property type="match status" value="1"/>
</dbReference>
<dbReference type="CDD" id="cd08824">
    <property type="entry name" value="LOTUS"/>
    <property type="match status" value="1"/>
</dbReference>
<evidence type="ECO:0000313" key="8">
    <source>
        <dbReference type="EMBL" id="KAJ8983202.1"/>
    </source>
</evidence>
<feature type="domain" description="Tudor" evidence="6">
    <location>
        <begin position="230"/>
        <end position="289"/>
    </location>
</feature>
<evidence type="ECO:0000256" key="2">
    <source>
        <dbReference type="ARBA" id="ARBA00022490"/>
    </source>
</evidence>
<evidence type="ECO:0000256" key="4">
    <source>
        <dbReference type="ARBA" id="ARBA00022871"/>
    </source>
</evidence>
<accession>A0ABQ9JZA5</accession>
<protein>
    <recommendedName>
        <fullName evidence="10">Tudor domain-containing protein</fullName>
    </recommendedName>
</protein>
<keyword evidence="4" id="KW-0744">Spermatogenesis</keyword>
<dbReference type="InterPro" id="IPR041966">
    <property type="entry name" value="LOTUS-like"/>
</dbReference>
<keyword evidence="4" id="KW-0221">Differentiation</keyword>
<dbReference type="PROSITE" id="PS50304">
    <property type="entry name" value="TUDOR"/>
    <property type="match status" value="1"/>
</dbReference>
<feature type="non-terminal residue" evidence="8">
    <location>
        <position position="1"/>
    </location>
</feature>
<feature type="compositionally biased region" description="Basic and acidic residues" evidence="5">
    <location>
        <begin position="10"/>
        <end position="28"/>
    </location>
</feature>
<dbReference type="Pfam" id="PF00567">
    <property type="entry name" value="TUDOR"/>
    <property type="match status" value="1"/>
</dbReference>
<dbReference type="PANTHER" id="PTHR22948:SF76">
    <property type="entry name" value="FI20010P1-RELATED"/>
    <property type="match status" value="1"/>
</dbReference>
<keyword evidence="3" id="KW-0677">Repeat</keyword>
<reference evidence="8" key="1">
    <citation type="journal article" date="2023" name="Insect Mol. Biol.">
        <title>Genome sequencing provides insights into the evolution of gene families encoding plant cell wall-degrading enzymes in longhorned beetles.</title>
        <authorList>
            <person name="Shin N.R."/>
            <person name="Okamura Y."/>
            <person name="Kirsch R."/>
            <person name="Pauchet Y."/>
        </authorList>
    </citation>
    <scope>NUCLEOTIDE SEQUENCE</scope>
    <source>
        <strain evidence="8">MMC_N1</strain>
    </source>
</reference>
<keyword evidence="9" id="KW-1185">Reference proteome</keyword>
<evidence type="ECO:0000256" key="1">
    <source>
        <dbReference type="ARBA" id="ARBA00004496"/>
    </source>
</evidence>
<feature type="domain" description="HTH OST-type" evidence="7">
    <location>
        <begin position="50"/>
        <end position="123"/>
    </location>
</feature>
<dbReference type="InterPro" id="IPR002999">
    <property type="entry name" value="Tudor"/>
</dbReference>
<feature type="compositionally biased region" description="Low complexity" evidence="5">
    <location>
        <begin position="752"/>
        <end position="761"/>
    </location>
</feature>
<feature type="region of interest" description="Disordered" evidence="5">
    <location>
        <begin position="711"/>
        <end position="731"/>
    </location>
</feature>
<dbReference type="SUPFAM" id="SSF63748">
    <property type="entry name" value="Tudor/PWWP/MBT"/>
    <property type="match status" value="1"/>
</dbReference>
<sequence length="976" mass="110555">KPTRSNNTDDFQRLEKKIEEEPKTEIKKKPTAKQNVISDRNKISEQESRVPFYIRNNLRSLIGQCPEGIWCADLPQKYRKMFRQELNFCDLGYNNLIDLCVCLSSIFHYVRPSMDDFKLYDKSKPLPDCAEKRFTMASYTQRDVSGPEPATALPNIEWSDVNTFLSEDIFQLGDEIPRAFFSRSHVVVAEIYDPSKFWLYLSDSPLDNLMDQMQEFYKYKAAEYTIPHHLIREGLYCVQVIYGEYHRALIVDTMPDVDQTIRVIFIDYGTMSKVSTIGLSFLHKQFSTLPAQAIRSRLGEGMPWSREASKAYRRMITGRDTVAKIVGINWEEQILTIMLMDITEQDNTFYINDKLVEEGYARLPEQEPLRPLVNPVHTTIVKNLHLFPTFLELEHGMAPSTLEVEIFDDCNVPINFCYPQYFSLDFSSEEEAVKHTVDFYDKNVLGLKRSSPQDVFDVEASRAQPVDMTVLGGLESEIAAFLGEPPDEYYKNNSDEDFIDAEEEEDLINLHDESNGSFDLPTTQFRELGVTEEKAVEALKEDLKVTEDIMKDINFLCGIENFDLSGHLRQDESVKVENNLTLGNDRELWTINESKESFDMTNQSGSLLKSDSGSDSEFYDPLSTMQFENDYSSVGSNLNNIYDLCEPKPQAESSNINLFTGESNLVRDRLSGDEFLTQIFNFCKADLPQSDSNKTDDCSSETPVQNTIASTNPFLSDINGHSDNTDQLSLGQTTLNLNNPFLSYVPNKEPNSGSSSSSTSTVYDSPVVQVKSVHAWSHFEDLDTDTVSQLGRALTNKSSSSNSARMSEDRYNNCSTSTQTSAEQVRGVPVDYRPSFPQYYPQPMAYYSHWSLGYANPHYMQFHSQYEPHGPLYRGPSVPPGFPPPPGFPAAPPMHPPNYGPMPHMPQYFPPNNVPRQVNMQPLNYGPKPLAPSSAGRLMSGGSAVSSVSVRVVGDNKDFYDVYNEQLGTVTTNSLK</sequence>
<evidence type="ECO:0000256" key="5">
    <source>
        <dbReference type="SAM" id="MobiDB-lite"/>
    </source>
</evidence>
<comment type="subcellular location">
    <subcellularLocation>
        <location evidence="1">Cytoplasm</location>
    </subcellularLocation>
</comment>
<dbReference type="PROSITE" id="PS51644">
    <property type="entry name" value="HTH_OST"/>
    <property type="match status" value="1"/>
</dbReference>
<keyword evidence="2" id="KW-0963">Cytoplasm</keyword>
<feature type="compositionally biased region" description="Polar residues" evidence="5">
    <location>
        <begin position="812"/>
        <end position="822"/>
    </location>
</feature>
<name>A0ABQ9JZA5_9CUCU</name>
<organism evidence="8 9">
    <name type="scientific">Molorchus minor</name>
    <dbReference type="NCBI Taxonomy" id="1323400"/>
    <lineage>
        <taxon>Eukaryota</taxon>
        <taxon>Metazoa</taxon>
        <taxon>Ecdysozoa</taxon>
        <taxon>Arthropoda</taxon>
        <taxon>Hexapoda</taxon>
        <taxon>Insecta</taxon>
        <taxon>Pterygota</taxon>
        <taxon>Neoptera</taxon>
        <taxon>Endopterygota</taxon>
        <taxon>Coleoptera</taxon>
        <taxon>Polyphaga</taxon>
        <taxon>Cucujiformia</taxon>
        <taxon>Chrysomeloidea</taxon>
        <taxon>Cerambycidae</taxon>
        <taxon>Lamiinae</taxon>
        <taxon>Monochamini</taxon>
        <taxon>Molorchus</taxon>
    </lineage>
</organism>
<evidence type="ECO:0008006" key="10">
    <source>
        <dbReference type="Google" id="ProtNLM"/>
    </source>
</evidence>
<dbReference type="InterPro" id="IPR050621">
    <property type="entry name" value="Tudor_domain_containing"/>
</dbReference>
<feature type="region of interest" description="Disordered" evidence="5">
    <location>
        <begin position="1"/>
        <end position="40"/>
    </location>
</feature>
<dbReference type="InterPro" id="IPR035437">
    <property type="entry name" value="SNase_OB-fold_sf"/>
</dbReference>
<dbReference type="Proteomes" id="UP001162164">
    <property type="component" value="Unassembled WGS sequence"/>
</dbReference>
<dbReference type="EMBL" id="JAPWTJ010000089">
    <property type="protein sequence ID" value="KAJ8983202.1"/>
    <property type="molecule type" value="Genomic_DNA"/>
</dbReference>
<dbReference type="Gene3D" id="2.30.30.140">
    <property type="match status" value="1"/>
</dbReference>